<feature type="region of interest" description="Disordered" evidence="2">
    <location>
        <begin position="219"/>
        <end position="249"/>
    </location>
</feature>
<proteinExistence type="predicted"/>
<evidence type="ECO:0000313" key="4">
    <source>
        <dbReference type="EMBL" id="CAE6410693.1"/>
    </source>
</evidence>
<gene>
    <name evidence="4" type="ORF">RDB_LOCUS370</name>
</gene>
<dbReference type="PANTHER" id="PTHR10039">
    <property type="entry name" value="AMELOGENIN"/>
    <property type="match status" value="1"/>
</dbReference>
<evidence type="ECO:0000256" key="1">
    <source>
        <dbReference type="ARBA" id="ARBA00022737"/>
    </source>
</evidence>
<dbReference type="PROSITE" id="PS50837">
    <property type="entry name" value="NACHT"/>
    <property type="match status" value="1"/>
</dbReference>
<evidence type="ECO:0000313" key="5">
    <source>
        <dbReference type="Proteomes" id="UP000663853"/>
    </source>
</evidence>
<reference evidence="4" key="1">
    <citation type="submission" date="2021-01" db="EMBL/GenBank/DDBJ databases">
        <authorList>
            <person name="Kaushik A."/>
        </authorList>
    </citation>
    <scope>NUCLEOTIDE SEQUENCE</scope>
    <source>
        <strain evidence="4">AG6-10EEA</strain>
    </source>
</reference>
<dbReference type="InterPro" id="IPR007111">
    <property type="entry name" value="NACHT_NTPase"/>
</dbReference>
<dbReference type="SUPFAM" id="SSF52540">
    <property type="entry name" value="P-loop containing nucleoside triphosphate hydrolases"/>
    <property type="match status" value="1"/>
</dbReference>
<dbReference type="EMBL" id="CAJMXA010000003">
    <property type="protein sequence ID" value="CAE6410693.1"/>
    <property type="molecule type" value="Genomic_DNA"/>
</dbReference>
<feature type="compositionally biased region" description="Basic and acidic residues" evidence="2">
    <location>
        <begin position="238"/>
        <end position="249"/>
    </location>
</feature>
<dbReference type="AlphaFoldDB" id="A0A8H2X1U4"/>
<keyword evidence="1" id="KW-0677">Repeat</keyword>
<feature type="compositionally biased region" description="Low complexity" evidence="2">
    <location>
        <begin position="82"/>
        <end position="92"/>
    </location>
</feature>
<name>A0A8H2X1U4_9AGAM</name>
<comment type="caution">
    <text evidence="4">The sequence shown here is derived from an EMBL/GenBank/DDBJ whole genome shotgun (WGS) entry which is preliminary data.</text>
</comment>
<dbReference type="Gene3D" id="3.40.50.300">
    <property type="entry name" value="P-loop containing nucleotide triphosphate hydrolases"/>
    <property type="match status" value="1"/>
</dbReference>
<dbReference type="PANTHER" id="PTHR10039:SF17">
    <property type="entry name" value="FUNGAL STAND N-TERMINAL GOODBYE DOMAIN-CONTAINING PROTEIN-RELATED"/>
    <property type="match status" value="1"/>
</dbReference>
<protein>
    <recommendedName>
        <fullName evidence="3">NACHT domain-containing protein</fullName>
    </recommendedName>
</protein>
<feature type="region of interest" description="Disordered" evidence="2">
    <location>
        <begin position="71"/>
        <end position="115"/>
    </location>
</feature>
<accession>A0A8H2X1U4</accession>
<feature type="non-terminal residue" evidence="4">
    <location>
        <position position="1"/>
    </location>
</feature>
<organism evidence="4 5">
    <name type="scientific">Rhizoctonia solani</name>
    <dbReference type="NCBI Taxonomy" id="456999"/>
    <lineage>
        <taxon>Eukaryota</taxon>
        <taxon>Fungi</taxon>
        <taxon>Dikarya</taxon>
        <taxon>Basidiomycota</taxon>
        <taxon>Agaricomycotina</taxon>
        <taxon>Agaricomycetes</taxon>
        <taxon>Cantharellales</taxon>
        <taxon>Ceratobasidiaceae</taxon>
        <taxon>Rhizoctonia</taxon>
    </lineage>
</organism>
<evidence type="ECO:0000259" key="3">
    <source>
        <dbReference type="PROSITE" id="PS50837"/>
    </source>
</evidence>
<dbReference type="InterPro" id="IPR027417">
    <property type="entry name" value="P-loop_NTPase"/>
</dbReference>
<dbReference type="Pfam" id="PF24883">
    <property type="entry name" value="NPHP3_N"/>
    <property type="match status" value="1"/>
</dbReference>
<sequence length="942" mass="104344">MDSDSRKRVMRSLELAEGRFKRDKYNVEPLLRSKADTRMDAQVTTERSISSVDLPNNSGINEQVGIHSAGVPRSTQVPTNLPVVPQSSSPSVDNSQMEESLPCETKPSPSALGGDPRAIYPDVAAPESLPGIESRAAAHGGASVTQYLEIVTCAGNDLGQTQPPANAVGAGPVGVEISPSEPTTTSKATDINIAVPTEEAISQSQALKYMDVDIPPNSAESSISGWIEQPVPQQTQEPSKEASTKKDLKRAVPGLTDQSVDALKFGPLQDVSDLLQGAADMYITEKAINKEYEALRQRLQALHKFLERFNVGILPEVASKINGIHEYVGRELSSLRNTQSGERDRFLEYNFLACCRRIQDYMDGLALDTSPLVWNIEEEQSKHRLSTSLRIGRIEEENSRDGMFSWVSRLPSSPSAWYDASAGVELKRRGCTPGTRTDVLANLLAWAGGNNADAVYWLNGMAGTGKTTIAYSICKELASTGQLAASFFCSRLRQECRDVNLIIPSIAYQLARFSPQFQSALSAVIEKDRGAHHKVLDQQFEALIMKPLLAVLAAGSLVTRRMVVVIDALDECDNRDSTRTILKLLLNKAVDLPIKFIVSSRPEPQIREEMTNERVRSRLVLHELDTGNVRTDIKTYLQDELKSMKPPPEEAQIAALVDRAGILFIYAATAVRYIGYGNFRNAAARLRTLLDGSPTKKTRKYEEIDQLYMIILDAALGDHALEEDEKDDMQQVLHTVICAREPLTVRDLSELLQIKNVERVRAAIQPLWSVLHVIGANELVTTLHASFPDFMFVLTRSKTYHCDWATHQLKLAESCIERINLTWPQFNICGLESSYLPDHSVHGIEERVVHAISSDLLYACRYWAEHLVAAIPAPKLAAQLEVLLATKLLLWLEVLNLTHHIEAAPATVKQAEAWCIKNDCSPELVRLSHDAWRFTATFAMNP</sequence>
<dbReference type="InterPro" id="IPR056884">
    <property type="entry name" value="NPHP3-like_N"/>
</dbReference>
<feature type="domain" description="NACHT" evidence="3">
    <location>
        <begin position="454"/>
        <end position="621"/>
    </location>
</feature>
<evidence type="ECO:0000256" key="2">
    <source>
        <dbReference type="SAM" id="MobiDB-lite"/>
    </source>
</evidence>
<dbReference type="Proteomes" id="UP000663853">
    <property type="component" value="Unassembled WGS sequence"/>
</dbReference>